<dbReference type="EMBL" id="JAINUG010000421">
    <property type="protein sequence ID" value="KAJ8371992.1"/>
    <property type="molecule type" value="Genomic_DNA"/>
</dbReference>
<dbReference type="PANTHER" id="PTHR10498">
    <property type="entry name" value="PARALEMMIN-RELATED"/>
    <property type="match status" value="1"/>
</dbReference>
<proteinExistence type="inferred from homology"/>
<keyword evidence="15" id="KW-0966">Cell projection</keyword>
<accession>A0AAD7R998</accession>
<dbReference type="Proteomes" id="UP001221898">
    <property type="component" value="Unassembled WGS sequence"/>
</dbReference>
<comment type="caution">
    <text evidence="25">The sequence shown here is derived from an EMBL/GenBank/DDBJ whole genome shotgun (WGS) entry which is preliminary data.</text>
</comment>
<keyword evidence="17" id="KW-0636">Prenylation</keyword>
<evidence type="ECO:0000256" key="13">
    <source>
        <dbReference type="ARBA" id="ARBA00023136"/>
    </source>
</evidence>
<evidence type="ECO:0000256" key="8">
    <source>
        <dbReference type="ARBA" id="ARBA00022481"/>
    </source>
</evidence>
<reference evidence="25" key="1">
    <citation type="journal article" date="2023" name="Science">
        <title>Genome structures resolve the early diversification of teleost fishes.</title>
        <authorList>
            <person name="Parey E."/>
            <person name="Louis A."/>
            <person name="Montfort J."/>
            <person name="Bouchez O."/>
            <person name="Roques C."/>
            <person name="Iampietro C."/>
            <person name="Lluch J."/>
            <person name="Castinel A."/>
            <person name="Donnadieu C."/>
            <person name="Desvignes T."/>
            <person name="Floi Bucao C."/>
            <person name="Jouanno E."/>
            <person name="Wen M."/>
            <person name="Mejri S."/>
            <person name="Dirks R."/>
            <person name="Jansen H."/>
            <person name="Henkel C."/>
            <person name="Chen W.J."/>
            <person name="Zahm M."/>
            <person name="Cabau C."/>
            <person name="Klopp C."/>
            <person name="Thompson A.W."/>
            <person name="Robinson-Rechavi M."/>
            <person name="Braasch I."/>
            <person name="Lecointre G."/>
            <person name="Bobe J."/>
            <person name="Postlethwait J.H."/>
            <person name="Berthelot C."/>
            <person name="Roest Crollius H."/>
            <person name="Guiguen Y."/>
        </authorList>
    </citation>
    <scope>NUCLEOTIDE SEQUENCE</scope>
    <source>
        <strain evidence="25">NC1722</strain>
    </source>
</reference>
<dbReference type="GO" id="GO:0031527">
    <property type="term" value="C:filopodium membrane"/>
    <property type="evidence" value="ECO:0007669"/>
    <property type="project" value="UniProtKB-SubCell"/>
</dbReference>
<evidence type="ECO:0000256" key="22">
    <source>
        <dbReference type="ARBA" id="ARBA00041963"/>
    </source>
</evidence>
<keyword evidence="10" id="KW-0133">Cell shape</keyword>
<feature type="region of interest" description="Disordered" evidence="24">
    <location>
        <begin position="394"/>
        <end position="415"/>
    </location>
</feature>
<keyword evidence="12 23" id="KW-0175">Coiled coil</keyword>
<evidence type="ECO:0000256" key="18">
    <source>
        <dbReference type="ARBA" id="ARBA00037796"/>
    </source>
</evidence>
<evidence type="ECO:0000256" key="3">
    <source>
        <dbReference type="ARBA" id="ARBA00004489"/>
    </source>
</evidence>
<evidence type="ECO:0000256" key="23">
    <source>
        <dbReference type="SAM" id="Coils"/>
    </source>
</evidence>
<evidence type="ECO:0000256" key="15">
    <source>
        <dbReference type="ARBA" id="ARBA00023273"/>
    </source>
</evidence>
<dbReference type="GO" id="GO:0016323">
    <property type="term" value="C:basolateral plasma membrane"/>
    <property type="evidence" value="ECO:0007669"/>
    <property type="project" value="UniProtKB-SubCell"/>
</dbReference>
<feature type="compositionally biased region" description="Gly residues" evidence="24">
    <location>
        <begin position="356"/>
        <end position="370"/>
    </location>
</feature>
<keyword evidence="26" id="KW-1185">Reference proteome</keyword>
<dbReference type="InterPro" id="IPR004965">
    <property type="entry name" value="Paralemmin"/>
</dbReference>
<gene>
    <name evidence="25" type="ORF">AAFF_G00298140</name>
</gene>
<evidence type="ECO:0000256" key="5">
    <source>
        <dbReference type="ARBA" id="ARBA00004552"/>
    </source>
</evidence>
<evidence type="ECO:0000256" key="7">
    <source>
        <dbReference type="ARBA" id="ARBA00022475"/>
    </source>
</evidence>
<keyword evidence="13" id="KW-0472">Membrane</keyword>
<feature type="region of interest" description="Disordered" evidence="24">
    <location>
        <begin position="31"/>
        <end position="55"/>
    </location>
</feature>
<feature type="region of interest" description="Disordered" evidence="24">
    <location>
        <begin position="322"/>
        <end position="375"/>
    </location>
</feature>
<evidence type="ECO:0000256" key="4">
    <source>
        <dbReference type="ARBA" id="ARBA00004527"/>
    </source>
</evidence>
<keyword evidence="11" id="KW-0770">Synapse</keyword>
<comment type="subcellular location">
    <subcellularLocation>
        <location evidence="18">Apicolateral cell membrane</location>
        <topology evidence="18">Lipid-anchor</topology>
    </subcellularLocation>
    <subcellularLocation>
        <location evidence="19">Basolateral cell membrane</location>
        <topology evidence="19">Lipid-anchor</topology>
    </subcellularLocation>
    <subcellularLocation>
        <location evidence="2">Cell membrane</location>
        <topology evidence="2">Lipid-anchor</topology>
        <orientation evidence="2">Cytoplasmic side</orientation>
    </subcellularLocation>
    <subcellularLocation>
        <location evidence="3">Cell projection</location>
        <location evidence="3">Axon</location>
    </subcellularLocation>
    <subcellularLocation>
        <location evidence="1">Cell projection</location>
        <location evidence="1">Dendrite</location>
    </subcellularLocation>
    <subcellularLocation>
        <location evidence="5">Cell projection</location>
        <location evidence="5">Dendritic spine</location>
    </subcellularLocation>
    <subcellularLocation>
        <location evidence="4">Cell projection</location>
        <location evidence="4">Filopodium membrane</location>
        <topology evidence="4">Lipid-anchor</topology>
    </subcellularLocation>
</comment>
<comment type="subunit">
    <text evidence="20">Interacts with dopamine receptor DRD3.</text>
</comment>
<evidence type="ECO:0000256" key="6">
    <source>
        <dbReference type="ARBA" id="ARBA00005756"/>
    </source>
</evidence>
<keyword evidence="7" id="KW-1003">Cell membrane</keyword>
<comment type="similarity">
    <text evidence="6">Belongs to the paralemmin family.</text>
</comment>
<evidence type="ECO:0000256" key="1">
    <source>
        <dbReference type="ARBA" id="ARBA00004279"/>
    </source>
</evidence>
<name>A0AAD7R998_9TELE</name>
<keyword evidence="8" id="KW-0488">Methylation</keyword>
<evidence type="ECO:0000256" key="21">
    <source>
        <dbReference type="ARBA" id="ARBA00040790"/>
    </source>
</evidence>
<keyword evidence="16" id="KW-0449">Lipoprotein</keyword>
<evidence type="ECO:0000256" key="19">
    <source>
        <dbReference type="ARBA" id="ARBA00037871"/>
    </source>
</evidence>
<evidence type="ECO:0000256" key="10">
    <source>
        <dbReference type="ARBA" id="ARBA00022960"/>
    </source>
</evidence>
<feature type="compositionally biased region" description="Low complexity" evidence="24">
    <location>
        <begin position="322"/>
        <end position="340"/>
    </location>
</feature>
<dbReference type="GO" id="GO:0016327">
    <property type="term" value="C:apicolateral plasma membrane"/>
    <property type="evidence" value="ECO:0007669"/>
    <property type="project" value="UniProtKB-SubCell"/>
</dbReference>
<dbReference type="AlphaFoldDB" id="A0AAD7R998"/>
<organism evidence="25 26">
    <name type="scientific">Aldrovandia affinis</name>
    <dbReference type="NCBI Taxonomy" id="143900"/>
    <lineage>
        <taxon>Eukaryota</taxon>
        <taxon>Metazoa</taxon>
        <taxon>Chordata</taxon>
        <taxon>Craniata</taxon>
        <taxon>Vertebrata</taxon>
        <taxon>Euteleostomi</taxon>
        <taxon>Actinopterygii</taxon>
        <taxon>Neopterygii</taxon>
        <taxon>Teleostei</taxon>
        <taxon>Notacanthiformes</taxon>
        <taxon>Halosauridae</taxon>
        <taxon>Aldrovandia</taxon>
    </lineage>
</organism>
<evidence type="ECO:0000256" key="17">
    <source>
        <dbReference type="ARBA" id="ARBA00023289"/>
    </source>
</evidence>
<evidence type="ECO:0000256" key="12">
    <source>
        <dbReference type="ARBA" id="ARBA00023054"/>
    </source>
</evidence>
<feature type="coiled-coil region" evidence="23">
    <location>
        <begin position="95"/>
        <end position="197"/>
    </location>
</feature>
<sequence>MRERPTCTCERSRALTFCSVDVNRRPQYGGISPSASIPPAAPPFLPASGSLSSTPERQSVLHASHGSTPCSVSMEMHPIISGPRSAGRDPGCTRMSEEQSQLERLQVIAQEKKRDMEVEKKRRQLEEERRQLQHLKSKALRERWLLDGAPSDGPEVEEALKKLQEDEAKTQSLEETIVRLEQEIEGLETAVSVTTTKENLSEISKEVAAIPHLNVTTVDSVKEVRVHVGRRVDRPRRDSDMMKAAMYSVEITVERDRLTGETKVLSSNTVLPKALSHQAVKVYEDDLKVVHEVRGSDSALQNGVRLLSSSEVDELIHKADAADAAAGEGEGEGAAPAEAAQPPRKEITGLEAKPAGGAGAGPGGATGAVGGATPEHPVSMVFMGYQDVQDEAQTHEVKGQDAAGETAEPEVGAAELNTKEKRPCKCCSIM</sequence>
<protein>
    <recommendedName>
        <fullName evidence="21">Paralemmin-1</fullName>
    </recommendedName>
    <alternativeName>
        <fullName evidence="22">Paralemmin</fullName>
    </alternativeName>
</protein>
<dbReference type="Pfam" id="PF03285">
    <property type="entry name" value="Paralemmin"/>
    <property type="match status" value="1"/>
</dbReference>
<dbReference type="GO" id="GO:0008360">
    <property type="term" value="P:regulation of cell shape"/>
    <property type="evidence" value="ECO:0007669"/>
    <property type="project" value="UniProtKB-KW"/>
</dbReference>
<evidence type="ECO:0000256" key="20">
    <source>
        <dbReference type="ARBA" id="ARBA00038823"/>
    </source>
</evidence>
<evidence type="ECO:0000256" key="9">
    <source>
        <dbReference type="ARBA" id="ARBA00022553"/>
    </source>
</evidence>
<dbReference type="GO" id="GO:0043197">
    <property type="term" value="C:dendritic spine"/>
    <property type="evidence" value="ECO:0007669"/>
    <property type="project" value="UniProtKB-SubCell"/>
</dbReference>
<keyword evidence="9" id="KW-0597">Phosphoprotein</keyword>
<evidence type="ECO:0000313" key="26">
    <source>
        <dbReference type="Proteomes" id="UP001221898"/>
    </source>
</evidence>
<evidence type="ECO:0000256" key="16">
    <source>
        <dbReference type="ARBA" id="ARBA00023288"/>
    </source>
</evidence>
<evidence type="ECO:0000256" key="2">
    <source>
        <dbReference type="ARBA" id="ARBA00004342"/>
    </source>
</evidence>
<keyword evidence="14" id="KW-0564">Palmitate</keyword>
<evidence type="ECO:0000313" key="25">
    <source>
        <dbReference type="EMBL" id="KAJ8371992.1"/>
    </source>
</evidence>
<dbReference type="PANTHER" id="PTHR10498:SF6">
    <property type="entry name" value="PARALEMMIN-1"/>
    <property type="match status" value="1"/>
</dbReference>
<evidence type="ECO:0000256" key="24">
    <source>
        <dbReference type="SAM" id="MobiDB-lite"/>
    </source>
</evidence>
<evidence type="ECO:0000256" key="14">
    <source>
        <dbReference type="ARBA" id="ARBA00023139"/>
    </source>
</evidence>
<dbReference type="GO" id="GO:0030424">
    <property type="term" value="C:axon"/>
    <property type="evidence" value="ECO:0007669"/>
    <property type="project" value="UniProtKB-SubCell"/>
</dbReference>
<evidence type="ECO:0000256" key="11">
    <source>
        <dbReference type="ARBA" id="ARBA00023018"/>
    </source>
</evidence>